<dbReference type="PANTHER" id="PTHR11225:SF4">
    <property type="entry name" value="NUCLEAR PORE COMPLEX PROTEIN NUP93"/>
    <property type="match status" value="1"/>
</dbReference>
<feature type="region of interest" description="Disordered" evidence="6">
    <location>
        <begin position="776"/>
        <end position="799"/>
    </location>
</feature>
<comment type="caution">
    <text evidence="7">The sequence shown here is derived from an EMBL/GenBank/DDBJ whole genome shotgun (WGS) entry which is preliminary data.</text>
</comment>
<dbReference type="GO" id="GO:0017056">
    <property type="term" value="F:structural constituent of nuclear pore"/>
    <property type="evidence" value="ECO:0007669"/>
    <property type="project" value="InterPro"/>
</dbReference>
<protein>
    <recommendedName>
        <fullName evidence="5">Nuclear pore protein</fullName>
    </recommendedName>
</protein>
<dbReference type="Proteomes" id="UP001152320">
    <property type="component" value="Chromosome 5"/>
</dbReference>
<keyword evidence="8" id="KW-1185">Reference proteome</keyword>
<evidence type="ECO:0000256" key="2">
    <source>
        <dbReference type="ARBA" id="ARBA00010186"/>
    </source>
</evidence>
<evidence type="ECO:0000256" key="1">
    <source>
        <dbReference type="ARBA" id="ARBA00004567"/>
    </source>
</evidence>
<comment type="subcellular location">
    <subcellularLocation>
        <location evidence="1 5">Nucleus</location>
        <location evidence="1 5">Nuclear pore complex</location>
    </subcellularLocation>
</comment>
<keyword evidence="5" id="KW-0811">Translocation</keyword>
<dbReference type="OrthoDB" id="1918363at2759"/>
<sequence length="837" mass="94916">MPIIKDNMEEMEGFGDLLRSAEQLTADVDTGTELPRIEQNLRQIMETSQRLWTKTAQIGGQDETDVKASILLGSKGLDVPHISHRLESLSTAKTFEPLEPVGDTNIKGFLRNERENDLLAVIEEKKQNAFQQAEQRFWDSLQSEWDQDKQRILDTLIGSSPDLIDVTADSSSSMIADRVHMEGRSNLDNVEMAYARQVYLYNDKVVSGVVRPDLVELFRETSLQFENKNVTDLWTMVSDMSDISTLPASDAADARCSPRVQSSLVGKARGFLEQCYIDYIRNIVSANMRKAMLGGIPGTYHLVQAFLKVKFPLPPAGLEDGEVDSMPIWPVIYYCLRCGDLDAIATAVQRASQDLGEFIEFLQEYMENEDRRLSPGTETKLRLHYRRAVRSSTDPFKRAVYCVLGKCDTTDNHVEICDKTEDYLWLKLCQVSFEDKSSGTSSSDHLTLQMLQSTLYEEYGESHFSAHQNPFLYFKVLFLSAQFEAAIEFLARTDSNLRSHAVHTAIALQEMGLLILPENVQSQILSKNPEDAAGIQRLNYTRLIIMYTAKFEATDSREALQYYYLLRNVHDTHGKSYFVKCLSELVVETREFETLLGRRETDGTRRPGAIDKFGVDTQQVIDTVAEDAEVKGLFEEAVKLYDLGGNVNKVLEIMNRLLSPVVSMANTPQSKRDRLQMQAIALAERYQMQALTGSRANTRTFYLLLDLMTFFDQYHSRELDRALQTIDKLQLIALTPESVDDRVTSFKQFTDEIRRNLPDILLATMNILCSKYRTVRSSAPQSPRGRLGSKPEDGGKDSHMSRLRIQAKSVITFAGMLPYRLPGDTNARLVQMEVLLH</sequence>
<keyword evidence="4 5" id="KW-0539">Nucleus</keyword>
<keyword evidence="5" id="KW-0509">mRNA transport</keyword>
<dbReference type="EMBL" id="JAIZAY010000005">
    <property type="protein sequence ID" value="KAJ8042361.1"/>
    <property type="molecule type" value="Genomic_DNA"/>
</dbReference>
<evidence type="ECO:0000256" key="3">
    <source>
        <dbReference type="ARBA" id="ARBA00023132"/>
    </source>
</evidence>
<keyword evidence="5" id="KW-0813">Transport</keyword>
<keyword evidence="5" id="KW-0472">Membrane</keyword>
<proteinExistence type="inferred from homology"/>
<gene>
    <name evidence="7" type="ORF">HOLleu_13391</name>
</gene>
<name>A0A9Q1HEN6_HOLLE</name>
<evidence type="ECO:0000256" key="5">
    <source>
        <dbReference type="RuleBase" id="RU364035"/>
    </source>
</evidence>
<dbReference type="GO" id="GO:0005643">
    <property type="term" value="C:nuclear pore"/>
    <property type="evidence" value="ECO:0007669"/>
    <property type="project" value="UniProtKB-SubCell"/>
</dbReference>
<keyword evidence="3 5" id="KW-0906">Nuclear pore complex</keyword>
<dbReference type="Pfam" id="PF04097">
    <property type="entry name" value="Nic96"/>
    <property type="match status" value="1"/>
</dbReference>
<feature type="compositionally biased region" description="Basic and acidic residues" evidence="6">
    <location>
        <begin position="789"/>
        <end position="799"/>
    </location>
</feature>
<evidence type="ECO:0000313" key="7">
    <source>
        <dbReference type="EMBL" id="KAJ8042361.1"/>
    </source>
</evidence>
<organism evidence="7 8">
    <name type="scientific">Holothuria leucospilota</name>
    <name type="common">Black long sea cucumber</name>
    <name type="synonym">Mertensiothuria leucospilota</name>
    <dbReference type="NCBI Taxonomy" id="206669"/>
    <lineage>
        <taxon>Eukaryota</taxon>
        <taxon>Metazoa</taxon>
        <taxon>Echinodermata</taxon>
        <taxon>Eleutherozoa</taxon>
        <taxon>Echinozoa</taxon>
        <taxon>Holothuroidea</taxon>
        <taxon>Aspidochirotacea</taxon>
        <taxon>Aspidochirotida</taxon>
        <taxon>Holothuriidae</taxon>
        <taxon>Holothuria</taxon>
    </lineage>
</organism>
<dbReference type="GO" id="GO:0016973">
    <property type="term" value="P:poly(A)+ mRNA export from nucleus"/>
    <property type="evidence" value="ECO:0007669"/>
    <property type="project" value="TreeGrafter"/>
</dbReference>
<keyword evidence="5" id="KW-0653">Protein transport</keyword>
<reference evidence="7" key="1">
    <citation type="submission" date="2021-10" db="EMBL/GenBank/DDBJ databases">
        <title>Tropical sea cucumber genome reveals ecological adaptation and Cuvierian tubules defense mechanism.</title>
        <authorList>
            <person name="Chen T."/>
        </authorList>
    </citation>
    <scope>NUCLEOTIDE SEQUENCE</scope>
    <source>
        <strain evidence="7">Nanhai2018</strain>
        <tissue evidence="7">Muscle</tissue>
    </source>
</reference>
<evidence type="ECO:0000256" key="4">
    <source>
        <dbReference type="ARBA" id="ARBA00023242"/>
    </source>
</evidence>
<evidence type="ECO:0000256" key="6">
    <source>
        <dbReference type="SAM" id="MobiDB-lite"/>
    </source>
</evidence>
<dbReference type="InterPro" id="IPR007231">
    <property type="entry name" value="Nucleoporin_int_Nup93/Nic96"/>
</dbReference>
<dbReference type="PANTHER" id="PTHR11225">
    <property type="entry name" value="NUCLEAR PORE COMPLEX PROTEIN NUP93 NUCLEOPORIN NUP93 DEAD EYE PROTEIN"/>
    <property type="match status" value="1"/>
</dbReference>
<accession>A0A9Q1HEN6</accession>
<dbReference type="AlphaFoldDB" id="A0A9Q1HEN6"/>
<comment type="similarity">
    <text evidence="2 5">Belongs to the nucleoporin interacting component (NIC) family.</text>
</comment>
<dbReference type="GO" id="GO:0006606">
    <property type="term" value="P:protein import into nucleus"/>
    <property type="evidence" value="ECO:0007669"/>
    <property type="project" value="TreeGrafter"/>
</dbReference>
<evidence type="ECO:0000313" key="8">
    <source>
        <dbReference type="Proteomes" id="UP001152320"/>
    </source>
</evidence>